<sequence>MSVADEQNGVAIAVSKHLEAALRALRLSVECQLGMKVWADALCINQADIVDLSEHVLRVKEFDEFHWGDSDDEDEFGFGELHLRDSVCAELWMLFRKKYWSRLWVIQELAVSPTTSKVHWGLDVWPIDSPGCVRHSAYQFYVWIHEGTET</sequence>
<dbReference type="PANTHER" id="PTHR24148">
    <property type="entry name" value="ANKYRIN REPEAT DOMAIN-CONTAINING PROTEIN 39 HOMOLOG-RELATED"/>
    <property type="match status" value="1"/>
</dbReference>
<dbReference type="InterPro" id="IPR052895">
    <property type="entry name" value="HetReg/Transcr_Mod"/>
</dbReference>
<comment type="caution">
    <text evidence="1">The sequence shown here is derived from an EMBL/GenBank/DDBJ whole genome shotgun (WGS) entry which is preliminary data.</text>
</comment>
<name>A0A1V6QZF0_9EURO</name>
<accession>A0A1V6QZF0</accession>
<dbReference type="Proteomes" id="UP000191612">
    <property type="component" value="Unassembled WGS sequence"/>
</dbReference>
<evidence type="ECO:0000313" key="1">
    <source>
        <dbReference type="EMBL" id="OQD94583.1"/>
    </source>
</evidence>
<keyword evidence="2" id="KW-1185">Reference proteome</keyword>
<reference evidence="2" key="1">
    <citation type="journal article" date="2017" name="Nat. Microbiol.">
        <title>Global analysis of biosynthetic gene clusters reveals vast potential of secondary metabolite production in Penicillium species.</title>
        <authorList>
            <person name="Nielsen J.C."/>
            <person name="Grijseels S."/>
            <person name="Prigent S."/>
            <person name="Ji B."/>
            <person name="Dainat J."/>
            <person name="Nielsen K.F."/>
            <person name="Frisvad J.C."/>
            <person name="Workman M."/>
            <person name="Nielsen J."/>
        </authorList>
    </citation>
    <scope>NUCLEOTIDE SEQUENCE [LARGE SCALE GENOMIC DNA]</scope>
    <source>
        <strain evidence="2">IBT 29525</strain>
    </source>
</reference>
<protein>
    <submittedName>
        <fullName evidence="1">Uncharacterized protein</fullName>
    </submittedName>
</protein>
<proteinExistence type="predicted"/>
<evidence type="ECO:0000313" key="2">
    <source>
        <dbReference type="Proteomes" id="UP000191612"/>
    </source>
</evidence>
<dbReference type="AlphaFoldDB" id="A0A1V6QZF0"/>
<gene>
    <name evidence="1" type="ORF">PENSOL_c025G10796</name>
</gene>
<organism evidence="1 2">
    <name type="scientific">Penicillium solitum</name>
    <dbReference type="NCBI Taxonomy" id="60172"/>
    <lineage>
        <taxon>Eukaryota</taxon>
        <taxon>Fungi</taxon>
        <taxon>Dikarya</taxon>
        <taxon>Ascomycota</taxon>
        <taxon>Pezizomycotina</taxon>
        <taxon>Eurotiomycetes</taxon>
        <taxon>Eurotiomycetidae</taxon>
        <taxon>Eurotiales</taxon>
        <taxon>Aspergillaceae</taxon>
        <taxon>Penicillium</taxon>
    </lineage>
</organism>
<dbReference type="PANTHER" id="PTHR24148:SF64">
    <property type="entry name" value="HETEROKARYON INCOMPATIBILITY DOMAIN-CONTAINING PROTEIN"/>
    <property type="match status" value="1"/>
</dbReference>
<dbReference type="EMBL" id="MDYO01000025">
    <property type="protein sequence ID" value="OQD94583.1"/>
    <property type="molecule type" value="Genomic_DNA"/>
</dbReference>